<dbReference type="EMBL" id="KV425937">
    <property type="protein sequence ID" value="KZV96881.1"/>
    <property type="molecule type" value="Genomic_DNA"/>
</dbReference>
<keyword evidence="6" id="KW-0408">Iron</keyword>
<keyword evidence="5" id="KW-0560">Oxidoreductase</keyword>
<dbReference type="AlphaFoldDB" id="A0A165KTX7"/>
<comment type="similarity">
    <text evidence="2">Belongs to the intradiol ring-cleavage dioxygenase family.</text>
</comment>
<keyword evidence="4 8" id="KW-0223">Dioxygenase</keyword>
<sequence>MSNSNETSALSQPADHASVGLNVVTTDIGELEDYTVTDQVLDLHNTVSKNPRTTAIVNSLVKHAHAFLRETMPTEAEYGIGLDFLNRVLKAGAMQGFEEFFNLTASLGVNTILDELWAPRPKGCTPSTLEGPYFVREKVPVLPSGSSICSPETKGEKVFFSGTIKDTQGNPVKGALVDVWQADGDGLYDVQYPNKVVDDRARITAKDDGSFTFRGVMPIAYSLPGNGPTAELLTALGRRPYRATHIHFHIDAAGYESLTTQIYPSNSIYIGDDSVFATKRALICRIAEDTDVASWKKMGFEESEVTKCGGRVWVWEFDFVLPTPEECEATKLALRKRLAMRV</sequence>
<evidence type="ECO:0000313" key="8">
    <source>
        <dbReference type="EMBL" id="KZV96881.1"/>
    </source>
</evidence>
<evidence type="ECO:0000256" key="5">
    <source>
        <dbReference type="ARBA" id="ARBA00023002"/>
    </source>
</evidence>
<accession>A0A165KTX7</accession>
<dbReference type="Pfam" id="PF00775">
    <property type="entry name" value="Dioxygenase_C"/>
    <property type="match status" value="1"/>
</dbReference>
<dbReference type="InterPro" id="IPR007535">
    <property type="entry name" value="Catechol_dOase_N"/>
</dbReference>
<dbReference type="STRING" id="1314781.A0A165KTX7"/>
<dbReference type="InterPro" id="IPR050770">
    <property type="entry name" value="Intradiol_RC_Dioxygenase"/>
</dbReference>
<dbReference type="Proteomes" id="UP000077266">
    <property type="component" value="Unassembled WGS sequence"/>
</dbReference>
<reference evidence="8 9" key="1">
    <citation type="journal article" date="2016" name="Mol. Biol. Evol.">
        <title>Comparative Genomics of Early-Diverging Mushroom-Forming Fungi Provides Insights into the Origins of Lignocellulose Decay Capabilities.</title>
        <authorList>
            <person name="Nagy L.G."/>
            <person name="Riley R."/>
            <person name="Tritt A."/>
            <person name="Adam C."/>
            <person name="Daum C."/>
            <person name="Floudas D."/>
            <person name="Sun H."/>
            <person name="Yadav J.S."/>
            <person name="Pangilinan J."/>
            <person name="Larsson K.H."/>
            <person name="Matsuura K."/>
            <person name="Barry K."/>
            <person name="Labutti K."/>
            <person name="Kuo R."/>
            <person name="Ohm R.A."/>
            <person name="Bhattacharya S.S."/>
            <person name="Shirouzu T."/>
            <person name="Yoshinaga Y."/>
            <person name="Martin F.M."/>
            <person name="Grigoriev I.V."/>
            <person name="Hibbett D.S."/>
        </authorList>
    </citation>
    <scope>NUCLEOTIDE SEQUENCE [LARGE SCALE GENOMIC DNA]</scope>
    <source>
        <strain evidence="8 9">HHB12029</strain>
    </source>
</reference>
<dbReference type="PANTHER" id="PTHR33711:SF7">
    <property type="entry name" value="INTRADIOL RING-CLEAVAGE DIOXYGENASES DOMAIN-CONTAINING PROTEIN-RELATED"/>
    <property type="match status" value="1"/>
</dbReference>
<dbReference type="Gene3D" id="2.60.130.10">
    <property type="entry name" value="Aromatic compound dioxygenase"/>
    <property type="match status" value="1"/>
</dbReference>
<dbReference type="PROSITE" id="PS00083">
    <property type="entry name" value="INTRADIOL_DIOXYGENAS"/>
    <property type="match status" value="1"/>
</dbReference>
<evidence type="ECO:0000256" key="6">
    <source>
        <dbReference type="ARBA" id="ARBA00023004"/>
    </source>
</evidence>
<evidence type="ECO:0000256" key="3">
    <source>
        <dbReference type="ARBA" id="ARBA00022723"/>
    </source>
</evidence>
<proteinExistence type="inferred from homology"/>
<dbReference type="GO" id="GO:0008199">
    <property type="term" value="F:ferric iron binding"/>
    <property type="evidence" value="ECO:0007669"/>
    <property type="project" value="InterPro"/>
</dbReference>
<dbReference type="GO" id="GO:0018576">
    <property type="term" value="F:catechol 1,2-dioxygenase activity"/>
    <property type="evidence" value="ECO:0007669"/>
    <property type="project" value="InterPro"/>
</dbReference>
<keyword evidence="3" id="KW-0479">Metal-binding</keyword>
<protein>
    <submittedName>
        <fullName evidence="8">Aromatic compound dioxygenase</fullName>
    </submittedName>
</protein>
<dbReference type="OrthoDB" id="5238185at2759"/>
<feature type="domain" description="Intradiol ring-cleavage dioxygenases" evidence="7">
    <location>
        <begin position="160"/>
        <end position="188"/>
    </location>
</feature>
<dbReference type="SUPFAM" id="SSF49482">
    <property type="entry name" value="Aromatic compound dioxygenase"/>
    <property type="match status" value="1"/>
</dbReference>
<dbReference type="InParanoid" id="A0A165KTX7"/>
<evidence type="ECO:0000256" key="4">
    <source>
        <dbReference type="ARBA" id="ARBA00022964"/>
    </source>
</evidence>
<evidence type="ECO:0000259" key="7">
    <source>
        <dbReference type="PROSITE" id="PS00083"/>
    </source>
</evidence>
<gene>
    <name evidence="8" type="ORF">EXIGLDRAFT_815072</name>
</gene>
<keyword evidence="9" id="KW-1185">Reference proteome</keyword>
<dbReference type="PANTHER" id="PTHR33711">
    <property type="entry name" value="DIOXYGENASE, PUTATIVE (AFU_ORTHOLOGUE AFUA_2G02910)-RELATED"/>
    <property type="match status" value="1"/>
</dbReference>
<evidence type="ECO:0000313" key="9">
    <source>
        <dbReference type="Proteomes" id="UP000077266"/>
    </source>
</evidence>
<dbReference type="InterPro" id="IPR015889">
    <property type="entry name" value="Intradiol_dOase_core"/>
</dbReference>
<dbReference type="GO" id="GO:0009712">
    <property type="term" value="P:catechol-containing compound metabolic process"/>
    <property type="evidence" value="ECO:0007669"/>
    <property type="project" value="InterPro"/>
</dbReference>
<evidence type="ECO:0000256" key="1">
    <source>
        <dbReference type="ARBA" id="ARBA00001965"/>
    </source>
</evidence>
<dbReference type="InterPro" id="IPR000627">
    <property type="entry name" value="Intradiol_dOase_C"/>
</dbReference>
<evidence type="ECO:0000256" key="2">
    <source>
        <dbReference type="ARBA" id="ARBA00007825"/>
    </source>
</evidence>
<organism evidence="8 9">
    <name type="scientific">Exidia glandulosa HHB12029</name>
    <dbReference type="NCBI Taxonomy" id="1314781"/>
    <lineage>
        <taxon>Eukaryota</taxon>
        <taxon>Fungi</taxon>
        <taxon>Dikarya</taxon>
        <taxon>Basidiomycota</taxon>
        <taxon>Agaricomycotina</taxon>
        <taxon>Agaricomycetes</taxon>
        <taxon>Auriculariales</taxon>
        <taxon>Exidiaceae</taxon>
        <taxon>Exidia</taxon>
    </lineage>
</organism>
<comment type="cofactor">
    <cofactor evidence="1">
        <name>Fe(3+)</name>
        <dbReference type="ChEBI" id="CHEBI:29034"/>
    </cofactor>
</comment>
<name>A0A165KTX7_EXIGL</name>
<dbReference type="Pfam" id="PF04444">
    <property type="entry name" value="Dioxygenase_N"/>
    <property type="match status" value="1"/>
</dbReference>